<dbReference type="Gene3D" id="3.40.109.10">
    <property type="entry name" value="NADH Oxidase"/>
    <property type="match status" value="1"/>
</dbReference>
<evidence type="ECO:0000256" key="2">
    <source>
        <dbReference type="ARBA" id="ARBA00023002"/>
    </source>
</evidence>
<dbReference type="AlphaFoldDB" id="E6QL31"/>
<comment type="caution">
    <text evidence="4">The sequence shown here is derived from an EMBL/GenBank/DDBJ whole genome shotgun (WGS) entry which is preliminary data.</text>
</comment>
<dbReference type="PANTHER" id="PTHR43673">
    <property type="entry name" value="NAD(P)H NITROREDUCTASE YDGI-RELATED"/>
    <property type="match status" value="1"/>
</dbReference>
<dbReference type="EMBL" id="CABQ01000164">
    <property type="protein sequence ID" value="CBI07951.1"/>
    <property type="molecule type" value="Genomic_DNA"/>
</dbReference>
<comment type="similarity">
    <text evidence="1">Belongs to the nitroreductase family.</text>
</comment>
<evidence type="ECO:0000313" key="4">
    <source>
        <dbReference type="EMBL" id="CBI07951.1"/>
    </source>
</evidence>
<protein>
    <submittedName>
        <fullName evidence="4">Protein drgA</fullName>
    </submittedName>
</protein>
<organism evidence="4">
    <name type="scientific">mine drainage metagenome</name>
    <dbReference type="NCBI Taxonomy" id="410659"/>
    <lineage>
        <taxon>unclassified sequences</taxon>
        <taxon>metagenomes</taxon>
        <taxon>ecological metagenomes</taxon>
    </lineage>
</organism>
<evidence type="ECO:0000256" key="1">
    <source>
        <dbReference type="ARBA" id="ARBA00007118"/>
    </source>
</evidence>
<dbReference type="InterPro" id="IPR029479">
    <property type="entry name" value="Nitroreductase"/>
</dbReference>
<dbReference type="CDD" id="cd02137">
    <property type="entry name" value="MhqN-like"/>
    <property type="match status" value="1"/>
</dbReference>
<evidence type="ECO:0000259" key="3">
    <source>
        <dbReference type="Pfam" id="PF00881"/>
    </source>
</evidence>
<gene>
    <name evidence="4" type="primary">drgA</name>
    <name evidence="4" type="ORF">CARN6_1364</name>
</gene>
<dbReference type="Pfam" id="PF00881">
    <property type="entry name" value="Nitroreductase"/>
    <property type="match status" value="1"/>
</dbReference>
<feature type="domain" description="Nitroreductase" evidence="3">
    <location>
        <begin position="7"/>
        <end position="177"/>
    </location>
</feature>
<dbReference type="GO" id="GO:0016491">
    <property type="term" value="F:oxidoreductase activity"/>
    <property type="evidence" value="ECO:0007669"/>
    <property type="project" value="UniProtKB-KW"/>
</dbReference>
<name>E6QL31_9ZZZZ</name>
<keyword evidence="2" id="KW-0560">Oxidoreductase</keyword>
<dbReference type="InterPro" id="IPR000415">
    <property type="entry name" value="Nitroreductase-like"/>
</dbReference>
<proteinExistence type="inferred from homology"/>
<sequence length="200" mass="22785">MHIDEAIRTRRAVKQFDPDYKLTKQQQDELLELAMQAPTAFNLQHWRLVVVEDMELRRQIRAVAWDQSQIADASMLVILTADLKSWEKNAARVWKDAPGPVGEFMIPAIDGYYRNKPQVQRDEAMRSCGIVGQTLMLAARGMGLDSCPMDGFDFDAVGRLIHLPEDHVIAFIVTIGKKTKEPWPKPGQLTANEVVIRNRF</sequence>
<dbReference type="SUPFAM" id="SSF55469">
    <property type="entry name" value="FMN-dependent nitroreductase-like"/>
    <property type="match status" value="1"/>
</dbReference>
<reference evidence="4" key="1">
    <citation type="submission" date="2009-10" db="EMBL/GenBank/DDBJ databases">
        <title>Diversity of trophic interactions inside an arsenic-rich microbial ecosystem.</title>
        <authorList>
            <person name="Bertin P.N."/>
            <person name="Heinrich-Salmeron A."/>
            <person name="Pelletier E."/>
            <person name="Goulhen-Chollet F."/>
            <person name="Arsene-Ploetze F."/>
            <person name="Gallien S."/>
            <person name="Calteau A."/>
            <person name="Vallenet D."/>
            <person name="Casiot C."/>
            <person name="Chane-Woon-Ming B."/>
            <person name="Giloteaux L."/>
            <person name="Barakat M."/>
            <person name="Bonnefoy V."/>
            <person name="Bruneel O."/>
            <person name="Chandler M."/>
            <person name="Cleiss J."/>
            <person name="Duran R."/>
            <person name="Elbaz-Poulichet F."/>
            <person name="Fonknechten N."/>
            <person name="Lauga B."/>
            <person name="Mornico D."/>
            <person name="Ortet P."/>
            <person name="Schaeffer C."/>
            <person name="Siguier P."/>
            <person name="Alexander Thil Smith A."/>
            <person name="Van Dorsselaer A."/>
            <person name="Weissenbach J."/>
            <person name="Medigue C."/>
            <person name="Le Paslier D."/>
        </authorList>
    </citation>
    <scope>NUCLEOTIDE SEQUENCE</scope>
</reference>
<accession>E6QL31</accession>
<dbReference type="PANTHER" id="PTHR43673:SF12">
    <property type="entry name" value="PROTEIN DRGA"/>
    <property type="match status" value="1"/>
</dbReference>